<evidence type="ECO:0000313" key="1">
    <source>
        <dbReference type="EMBL" id="KAI8551268.1"/>
    </source>
</evidence>
<reference evidence="1" key="1">
    <citation type="submission" date="2022-02" db="EMBL/GenBank/DDBJ databases">
        <title>Plant Genome Project.</title>
        <authorList>
            <person name="Zhang R.-G."/>
        </authorList>
    </citation>
    <scope>NUCLEOTIDE SEQUENCE</scope>
    <source>
        <strain evidence="1">AT1</strain>
    </source>
</reference>
<comment type="caution">
    <text evidence="1">The sequence shown here is derived from an EMBL/GenBank/DDBJ whole genome shotgun (WGS) entry which is preliminary data.</text>
</comment>
<keyword evidence="2" id="KW-1185">Reference proteome</keyword>
<evidence type="ECO:0000313" key="2">
    <source>
        <dbReference type="Proteomes" id="UP001062846"/>
    </source>
</evidence>
<proteinExistence type="predicted"/>
<dbReference type="EMBL" id="CM046393">
    <property type="protein sequence ID" value="KAI8551268.1"/>
    <property type="molecule type" value="Genomic_DNA"/>
</dbReference>
<dbReference type="Proteomes" id="UP001062846">
    <property type="component" value="Chromosome 6"/>
</dbReference>
<accession>A0ACC0ND49</accession>
<protein>
    <submittedName>
        <fullName evidence="1">Uncharacterized protein</fullName>
    </submittedName>
</protein>
<gene>
    <name evidence="1" type="ORF">RHMOL_Rhmol06G0172400</name>
</gene>
<sequence length="325" mass="36347">MSAVDLHGFLTCLIGCQVVTTEDLFASEASGQLGRGIWLAVSNMINTVMTNEIGDLEHQGVSVEERRQLLKKLEQEELGSQESVQRCVAAVVDRKSREQATNRDRTERGKRETLPRPPAATGASLRVKRLRRSQPFATAKARPARSQASSPIARSYFWMSRRVFAVIESEKDVSDFVKDITSWFSAPKDNLEIYPDPTGDPTKIWEFYSTLKFRRSVGHCWYLKYVSPVDHTEVDLLPEITVVSGDPFNSDPEDPELMGMEMREKVVRGEELLVIMTEITMVDLPLGATENRVCGPIDIEKALTEGVKAFEPGLLTKANRGILCG</sequence>
<name>A0ACC0ND49_RHOML</name>
<organism evidence="1 2">
    <name type="scientific">Rhododendron molle</name>
    <name type="common">Chinese azalea</name>
    <name type="synonym">Azalea mollis</name>
    <dbReference type="NCBI Taxonomy" id="49168"/>
    <lineage>
        <taxon>Eukaryota</taxon>
        <taxon>Viridiplantae</taxon>
        <taxon>Streptophyta</taxon>
        <taxon>Embryophyta</taxon>
        <taxon>Tracheophyta</taxon>
        <taxon>Spermatophyta</taxon>
        <taxon>Magnoliopsida</taxon>
        <taxon>eudicotyledons</taxon>
        <taxon>Gunneridae</taxon>
        <taxon>Pentapetalae</taxon>
        <taxon>asterids</taxon>
        <taxon>Ericales</taxon>
        <taxon>Ericaceae</taxon>
        <taxon>Ericoideae</taxon>
        <taxon>Rhodoreae</taxon>
        <taxon>Rhododendron</taxon>
    </lineage>
</organism>